<dbReference type="Pfam" id="PF25090">
    <property type="entry name" value="DUF7805"/>
    <property type="match status" value="1"/>
</dbReference>
<dbReference type="InterPro" id="IPR036055">
    <property type="entry name" value="LDL_receptor-like_sf"/>
</dbReference>
<dbReference type="PROSITE" id="PS01180">
    <property type="entry name" value="CUB"/>
    <property type="match status" value="1"/>
</dbReference>
<feature type="domain" description="CUB" evidence="6">
    <location>
        <begin position="52"/>
        <end position="190"/>
    </location>
</feature>
<protein>
    <recommendedName>
        <fullName evidence="6">CUB domain-containing protein</fullName>
    </recommendedName>
</protein>
<feature type="transmembrane region" description="Helical" evidence="4">
    <location>
        <begin position="1362"/>
        <end position="1382"/>
    </location>
</feature>
<dbReference type="PANTHER" id="PTHR47537">
    <property type="entry name" value="CUBILIN"/>
    <property type="match status" value="1"/>
</dbReference>
<keyword evidence="5" id="KW-0732">Signal</keyword>
<dbReference type="PROSITE" id="PS50068">
    <property type="entry name" value="LDLRA_2"/>
    <property type="match status" value="1"/>
</dbReference>
<feature type="compositionally biased region" description="Polar residues" evidence="3">
    <location>
        <begin position="497"/>
        <end position="506"/>
    </location>
</feature>
<evidence type="ECO:0000256" key="1">
    <source>
        <dbReference type="ARBA" id="ARBA00023157"/>
    </source>
</evidence>
<dbReference type="PANTHER" id="PTHR47537:SF8">
    <property type="entry name" value="CUB DOMAIN-CONTAINING PROTEIN"/>
    <property type="match status" value="1"/>
</dbReference>
<evidence type="ECO:0000259" key="6">
    <source>
        <dbReference type="PROSITE" id="PS01180"/>
    </source>
</evidence>
<feature type="signal peptide" evidence="5">
    <location>
        <begin position="1"/>
        <end position="26"/>
    </location>
</feature>
<dbReference type="InterPro" id="IPR056707">
    <property type="entry name" value="DUF7805"/>
</dbReference>
<dbReference type="SUPFAM" id="SSF57424">
    <property type="entry name" value="LDL receptor-like module"/>
    <property type="match status" value="1"/>
</dbReference>
<dbReference type="Gene3D" id="4.10.400.10">
    <property type="entry name" value="Low-density Lipoprotein Receptor"/>
    <property type="match status" value="1"/>
</dbReference>
<dbReference type="InterPro" id="IPR023415">
    <property type="entry name" value="LDLR_class-A_CS"/>
</dbReference>
<keyword evidence="1 2" id="KW-1015">Disulfide bond</keyword>
<keyword evidence="4" id="KW-0472">Membrane</keyword>
<organism evidence="7">
    <name type="scientific">Cacopsylla melanoneura</name>
    <dbReference type="NCBI Taxonomy" id="428564"/>
    <lineage>
        <taxon>Eukaryota</taxon>
        <taxon>Metazoa</taxon>
        <taxon>Ecdysozoa</taxon>
        <taxon>Arthropoda</taxon>
        <taxon>Hexapoda</taxon>
        <taxon>Insecta</taxon>
        <taxon>Pterygota</taxon>
        <taxon>Neoptera</taxon>
        <taxon>Paraneoptera</taxon>
        <taxon>Hemiptera</taxon>
        <taxon>Sternorrhyncha</taxon>
        <taxon>Psylloidea</taxon>
        <taxon>Psyllidae</taxon>
        <taxon>Psyllinae</taxon>
        <taxon>Cacopsylla</taxon>
    </lineage>
</organism>
<dbReference type="SUPFAM" id="SSF49854">
    <property type="entry name" value="Spermadhesin, CUB domain"/>
    <property type="match status" value="2"/>
</dbReference>
<dbReference type="CDD" id="cd00112">
    <property type="entry name" value="LDLa"/>
    <property type="match status" value="1"/>
</dbReference>
<dbReference type="CDD" id="cd00041">
    <property type="entry name" value="CUB"/>
    <property type="match status" value="1"/>
</dbReference>
<dbReference type="PROSITE" id="PS01209">
    <property type="entry name" value="LDLRA_1"/>
    <property type="match status" value="1"/>
</dbReference>
<dbReference type="InterPro" id="IPR002172">
    <property type="entry name" value="LDrepeatLR_classA_rpt"/>
</dbReference>
<evidence type="ECO:0000313" key="7">
    <source>
        <dbReference type="EMBL" id="CAG6706194.1"/>
    </source>
</evidence>
<sequence>MSFSLSSSCHVLISTTLILLVVLSTGCRISEYGCRNHRCVRLDQYCNGRDDCGDKSDEPKHCTVCNRTFYGEVDNTYQIQLNKPREQKLPFLCHLTFTANGHVFGDIVQLMFDKFALGRFEASFSDACPYGYMQISELGRPYTGGSWCGAASSYAVYFTETSTVTVTVRLHHFGVHNQTPFEFSLRYKFIRNEEASARFGTASALIERGEVVPGSYCSRNFYDCYRNKCKIQSPNYPGMYPRNVTCFYSIRQKVVPKCKHAMISIKQINNFKLQIKRSLLDHTHQGLTPNMLDFSPDSSPHREEARQISVDSTSLDDFYLESSNHAQSEMNFNVQIETDTLSTEFRNRSRSLIEVGSQLGNDASQTENSLFNKSNKPKLNAANENQTVFNNHKIVKRSNTELKYTCDEPGDGVDRRDARLGIWSSSNNEYTDENNLENTIERIATADNEPGANIGESRSKNRRSLLENRNILSLKSSSTHILKQKPQSQGKDKTKITDLNTKSGPTQKGVIVNIKEDDLKKNWTSGEDMNTTDNITMIEITTLLVVSSTTTSETPSTTHDPKVKLIDLKQKVKELTKQQKKVKADKLDKNSGEKKGKDKKGKQGKEKSTERNETTTKKKPKNKDGNKSKDKTDKSGGKKQPKEPKPKKQPKEGAKKKENGKNKDTSKNKFKDKDKIKFIERHEERLIESKKNMTTNKDMKLKSWDECTSDGDYLIFYDGPTQADPVLFKYCGNGFEDYLPSIVSRAPQMLVEFHSSSYSTPKHSLNTHLPLRGFELDVDVVFSDSDSFDFSRYSRKCEFWINATNSNFLEVLKKPKGRMGHLLSARHTIPPNTTCTYRFIGKPYDRVWISFLTYNHYSIEGPSAKCSTRLRIWDTGGNSLGDHCETPKLCDHSSLSNITRMTRPCKPEESYISTSSSIVIQHILKQGTVIHPASFSLKYEFIDTRLGGDPLAIAKMSDYYPEPQASCSRIYRNIQTGDIESPKNTFLFGRGGAQNLSCLYRIESDKVRENIHLTLHNISFGRGSMQNNCVTEVDPNTNRYLCIYKSPAAHPTPPHTKLTELKIFEIIHGLKLLKHCICDNVTVEQPFMFTSSTNIVEVQFTVTNLHMSDDYLSVYFTAQYNLSSLQVCTQKQHSSAYNGGGEIMYNSDTTNYCNSLPWILQANYNKSLFLMTWGYYIPHNTLLCNSKNRLLVYSAHPVRLRRIICPSRSHDKNAILHIFSDDWFSDSTKQNAPSLEDFEKEQQININNNLINHYLNEQQKQILYSSKPPMFILEYISKDSTDHQTQINWLEISKPKLAHYTDAAKAGNVTLLPDCKYKCPEINACIEYKLWCDGVSNCPSGHDEELMFCGINYNYFSVLPTYLILLVICVFAILFLIFIFNSRSSKNSYDMKRNNTREDLLSFNSSQNSLS</sequence>
<evidence type="ECO:0000256" key="5">
    <source>
        <dbReference type="SAM" id="SignalP"/>
    </source>
</evidence>
<feature type="chain" id="PRO_5034501778" description="CUB domain-containing protein" evidence="5">
    <location>
        <begin position="27"/>
        <end position="1411"/>
    </location>
</feature>
<dbReference type="EMBL" id="HBUF01343036">
    <property type="protein sequence ID" value="CAG6706194.1"/>
    <property type="molecule type" value="Transcribed_RNA"/>
</dbReference>
<feature type="disulfide bond" evidence="2">
    <location>
        <begin position="27"/>
        <end position="39"/>
    </location>
</feature>
<dbReference type="InterPro" id="IPR035914">
    <property type="entry name" value="Sperma_CUB_dom_sf"/>
</dbReference>
<dbReference type="GO" id="GO:0005886">
    <property type="term" value="C:plasma membrane"/>
    <property type="evidence" value="ECO:0007669"/>
    <property type="project" value="TreeGrafter"/>
</dbReference>
<dbReference type="SMART" id="SM00042">
    <property type="entry name" value="CUB"/>
    <property type="match status" value="1"/>
</dbReference>
<accession>A0A8D8UHU6</accession>
<dbReference type="Pfam" id="PF00057">
    <property type="entry name" value="Ldl_recept_a"/>
    <property type="match status" value="1"/>
</dbReference>
<reference evidence="7" key="1">
    <citation type="submission" date="2021-05" db="EMBL/GenBank/DDBJ databases">
        <authorList>
            <person name="Alioto T."/>
            <person name="Alioto T."/>
            <person name="Gomez Garrido J."/>
        </authorList>
    </citation>
    <scope>NUCLEOTIDE SEQUENCE</scope>
</reference>
<feature type="region of interest" description="Disordered" evidence="3">
    <location>
        <begin position="577"/>
        <end position="676"/>
    </location>
</feature>
<keyword evidence="4" id="KW-0812">Transmembrane</keyword>
<comment type="caution">
    <text evidence="2">Lacks conserved residue(s) required for the propagation of feature annotation.</text>
</comment>
<dbReference type="SMART" id="SM00192">
    <property type="entry name" value="LDLa"/>
    <property type="match status" value="2"/>
</dbReference>
<feature type="region of interest" description="Disordered" evidence="3">
    <location>
        <begin position="444"/>
        <end position="506"/>
    </location>
</feature>
<proteinExistence type="predicted"/>
<evidence type="ECO:0000256" key="2">
    <source>
        <dbReference type="PROSITE-ProRule" id="PRU00124"/>
    </source>
</evidence>
<dbReference type="Gene3D" id="2.60.120.290">
    <property type="entry name" value="Spermadhesin, CUB domain"/>
    <property type="match status" value="3"/>
</dbReference>
<evidence type="ECO:0000256" key="4">
    <source>
        <dbReference type="SAM" id="Phobius"/>
    </source>
</evidence>
<dbReference type="InterPro" id="IPR053207">
    <property type="entry name" value="Non-NMDA_GluR_Accessory"/>
</dbReference>
<feature type="disulfide bond" evidence="2">
    <location>
        <begin position="34"/>
        <end position="52"/>
    </location>
</feature>
<feature type="compositionally biased region" description="Polar residues" evidence="3">
    <location>
        <begin position="470"/>
        <end position="489"/>
    </location>
</feature>
<name>A0A8D8UHU6_9HEMI</name>
<dbReference type="InterPro" id="IPR000859">
    <property type="entry name" value="CUB_dom"/>
</dbReference>
<evidence type="ECO:0000256" key="3">
    <source>
        <dbReference type="SAM" id="MobiDB-lite"/>
    </source>
</evidence>
<keyword evidence="4" id="KW-1133">Transmembrane helix</keyword>